<dbReference type="EMBL" id="OCNF01000016">
    <property type="protein sequence ID" value="SOD69574.1"/>
    <property type="molecule type" value="Genomic_DNA"/>
</dbReference>
<dbReference type="InterPro" id="IPR012827">
    <property type="entry name" value="Hemerythrin_metal-bd"/>
</dbReference>
<protein>
    <submittedName>
        <fullName evidence="7">Hemerythrin-like metal-binding domain protein</fullName>
    </submittedName>
</protein>
<dbReference type="Gene3D" id="1.20.120.50">
    <property type="entry name" value="Hemerythrin-like"/>
    <property type="match status" value="1"/>
</dbReference>
<evidence type="ECO:0000256" key="2">
    <source>
        <dbReference type="ARBA" id="ARBA00022621"/>
    </source>
</evidence>
<dbReference type="InterPro" id="IPR050669">
    <property type="entry name" value="Hemerythrin"/>
</dbReference>
<gene>
    <name evidence="7" type="ORF">SAMN02746062_01744</name>
</gene>
<name>A0A286EFG7_9NEIS</name>
<dbReference type="PROSITE" id="PS00550">
    <property type="entry name" value="HEMERYTHRINS"/>
    <property type="match status" value="1"/>
</dbReference>
<dbReference type="InterPro" id="IPR035938">
    <property type="entry name" value="Hemerythrin-like_sf"/>
</dbReference>
<dbReference type="PANTHER" id="PTHR37164:SF1">
    <property type="entry name" value="BACTERIOHEMERYTHRIN"/>
    <property type="match status" value="1"/>
</dbReference>
<dbReference type="Pfam" id="PF01814">
    <property type="entry name" value="Hemerythrin"/>
    <property type="match status" value="1"/>
</dbReference>
<reference evidence="7 8" key="1">
    <citation type="submission" date="2017-09" db="EMBL/GenBank/DDBJ databases">
        <authorList>
            <person name="Ehlers B."/>
            <person name="Leendertz F.H."/>
        </authorList>
    </citation>
    <scope>NUCLEOTIDE SEQUENCE [LARGE SCALE GENOMIC DNA]</scope>
    <source>
        <strain evidence="7 8">DSM 16848</strain>
    </source>
</reference>
<accession>A0A286EFG7</accession>
<evidence type="ECO:0000256" key="1">
    <source>
        <dbReference type="ARBA" id="ARBA00010587"/>
    </source>
</evidence>
<keyword evidence="2" id="KW-0561">Oxygen transport</keyword>
<dbReference type="GO" id="GO:0005344">
    <property type="term" value="F:oxygen carrier activity"/>
    <property type="evidence" value="ECO:0007669"/>
    <property type="project" value="UniProtKB-KW"/>
</dbReference>
<keyword evidence="2" id="KW-0813">Transport</keyword>
<keyword evidence="8" id="KW-1185">Reference proteome</keyword>
<dbReference type="InterPro" id="IPR016131">
    <property type="entry name" value="Haemerythrin_Fe_BS"/>
</dbReference>
<dbReference type="RefSeq" id="WP_097114734.1">
    <property type="nucleotide sequence ID" value="NZ_CP083931.1"/>
</dbReference>
<feature type="region of interest" description="Disordered" evidence="5">
    <location>
        <begin position="162"/>
        <end position="220"/>
    </location>
</feature>
<dbReference type="NCBIfam" id="NF002007">
    <property type="entry name" value="PRK00808.1"/>
    <property type="match status" value="1"/>
</dbReference>
<organism evidence="7 8">
    <name type="scientific">Alysiella filiformis DSM 16848</name>
    <dbReference type="NCBI Taxonomy" id="1120981"/>
    <lineage>
        <taxon>Bacteria</taxon>
        <taxon>Pseudomonadati</taxon>
        <taxon>Pseudomonadota</taxon>
        <taxon>Betaproteobacteria</taxon>
        <taxon>Neisseriales</taxon>
        <taxon>Neisseriaceae</taxon>
        <taxon>Alysiella</taxon>
    </lineage>
</organism>
<feature type="domain" description="Hemerythrin-like" evidence="6">
    <location>
        <begin position="13"/>
        <end position="126"/>
    </location>
</feature>
<keyword evidence="4" id="KW-0408">Iron</keyword>
<dbReference type="NCBIfam" id="NF033749">
    <property type="entry name" value="bact_hemeryth"/>
    <property type="match status" value="1"/>
</dbReference>
<dbReference type="AlphaFoldDB" id="A0A286EFG7"/>
<sequence length="220" mass="25248">MAHIFWTADLDTGFHDIDEQHKQLVHHINELHAAHEAQNAEQMNISLFDLISCTMNHFAYEEEMLAESGYHLLEAHKRVHQNFVDKLVEYQMKMMENPNVAEELLNILDGWLFRHIRINDHGYINMVTQAGTYQKDANGNLVRTSGADAALFSNVAFDGWETQSLNPEPTTVETPPPTSPQPTAWERLVAQHEQKLAQEQNQNQDDDDDDDKPRGWAATF</sequence>
<evidence type="ECO:0000259" key="6">
    <source>
        <dbReference type="Pfam" id="PF01814"/>
    </source>
</evidence>
<evidence type="ECO:0000313" key="8">
    <source>
        <dbReference type="Proteomes" id="UP000219669"/>
    </source>
</evidence>
<keyword evidence="3" id="KW-0479">Metal-binding</keyword>
<dbReference type="Proteomes" id="UP000219669">
    <property type="component" value="Unassembled WGS sequence"/>
</dbReference>
<evidence type="ECO:0000313" key="7">
    <source>
        <dbReference type="EMBL" id="SOD69574.1"/>
    </source>
</evidence>
<dbReference type="PANTHER" id="PTHR37164">
    <property type="entry name" value="BACTERIOHEMERYTHRIN"/>
    <property type="match status" value="1"/>
</dbReference>
<dbReference type="InterPro" id="IPR012312">
    <property type="entry name" value="Hemerythrin-like"/>
</dbReference>
<dbReference type="CDD" id="cd12107">
    <property type="entry name" value="Hemerythrin"/>
    <property type="match status" value="1"/>
</dbReference>
<proteinExistence type="inferred from homology"/>
<dbReference type="GO" id="GO:0046872">
    <property type="term" value="F:metal ion binding"/>
    <property type="evidence" value="ECO:0007669"/>
    <property type="project" value="UniProtKB-KW"/>
</dbReference>
<evidence type="ECO:0000256" key="4">
    <source>
        <dbReference type="ARBA" id="ARBA00023004"/>
    </source>
</evidence>
<dbReference type="OrthoDB" id="5296936at2"/>
<evidence type="ECO:0000256" key="5">
    <source>
        <dbReference type="SAM" id="MobiDB-lite"/>
    </source>
</evidence>
<evidence type="ECO:0000256" key="3">
    <source>
        <dbReference type="ARBA" id="ARBA00022723"/>
    </source>
</evidence>
<comment type="similarity">
    <text evidence="1">Belongs to the hemerythrin family.</text>
</comment>
<dbReference type="SUPFAM" id="SSF47188">
    <property type="entry name" value="Hemerythrin-like"/>
    <property type="match status" value="1"/>
</dbReference>
<dbReference type="NCBIfam" id="TIGR02481">
    <property type="entry name" value="hemeryth_dom"/>
    <property type="match status" value="1"/>
</dbReference>